<dbReference type="Gene3D" id="3.60.21.10">
    <property type="match status" value="1"/>
</dbReference>
<dbReference type="InterPro" id="IPR029052">
    <property type="entry name" value="Metallo-depent_PP-like"/>
</dbReference>
<evidence type="ECO:0000313" key="2">
    <source>
        <dbReference type="Proteomes" id="UP000198775"/>
    </source>
</evidence>
<reference evidence="2" key="1">
    <citation type="submission" date="2016-10" db="EMBL/GenBank/DDBJ databases">
        <authorList>
            <person name="Varghese N."/>
            <person name="Submissions S."/>
        </authorList>
    </citation>
    <scope>NUCLEOTIDE SEQUENCE [LARGE SCALE GENOMIC DNA]</scope>
    <source>
        <strain evidence="2">IBRC-M 10043</strain>
    </source>
</reference>
<dbReference type="OrthoDB" id="113823at2157"/>
<sequence length="189" mass="21166">MSRFVVSDHHFGHANIIEYCDRPFNSPGEMDTVMLNRHFEVVSTDDVVIHLGDVAMDMQDGRETVERMDALGGDLLVQGNHDVGLSDGQAPFPVVDSCVLSHNGYTFYCTHRPEHGPDNWDGWVLHGHHHNNDLQQYPLINSERKRVNVGVDLLNFRPISLTTITSILDACPPDSHLTDIDAVTDELDV</sequence>
<accession>A0A1H8S9G5</accession>
<proteinExistence type="predicted"/>
<organism evidence="1 2">
    <name type="scientific">Halorientalis persicus</name>
    <dbReference type="NCBI Taxonomy" id="1367881"/>
    <lineage>
        <taxon>Archaea</taxon>
        <taxon>Methanobacteriati</taxon>
        <taxon>Methanobacteriota</taxon>
        <taxon>Stenosarchaea group</taxon>
        <taxon>Halobacteria</taxon>
        <taxon>Halobacteriales</taxon>
        <taxon>Haloarculaceae</taxon>
        <taxon>Halorientalis</taxon>
    </lineage>
</organism>
<name>A0A1H8S9G5_9EURY</name>
<dbReference type="Proteomes" id="UP000198775">
    <property type="component" value="Unassembled WGS sequence"/>
</dbReference>
<dbReference type="RefSeq" id="WP_092662281.1">
    <property type="nucleotide sequence ID" value="NZ_FOCX01000018.1"/>
</dbReference>
<gene>
    <name evidence="1" type="ORF">SAMN05216388_101839</name>
</gene>
<dbReference type="AlphaFoldDB" id="A0A1H8S9G5"/>
<evidence type="ECO:0000313" key="1">
    <source>
        <dbReference type="EMBL" id="SEO75245.1"/>
    </source>
</evidence>
<keyword evidence="2" id="KW-1185">Reference proteome</keyword>
<dbReference type="SUPFAM" id="SSF56300">
    <property type="entry name" value="Metallo-dependent phosphatases"/>
    <property type="match status" value="1"/>
</dbReference>
<dbReference type="EMBL" id="FOCX01000018">
    <property type="protein sequence ID" value="SEO75245.1"/>
    <property type="molecule type" value="Genomic_DNA"/>
</dbReference>
<protein>
    <submittedName>
        <fullName evidence="1">Calcineurin-like phosphoesterase superfamily protein</fullName>
    </submittedName>
</protein>